<evidence type="ECO:0000313" key="2">
    <source>
        <dbReference type="Proteomes" id="UP001595999"/>
    </source>
</evidence>
<evidence type="ECO:0008006" key="3">
    <source>
        <dbReference type="Google" id="ProtNLM"/>
    </source>
</evidence>
<comment type="caution">
    <text evidence="1">The sequence shown here is derived from an EMBL/GenBank/DDBJ whole genome shotgun (WGS) entry which is preliminary data.</text>
</comment>
<accession>A0ABV8ZVV3</accession>
<evidence type="ECO:0000313" key="1">
    <source>
        <dbReference type="EMBL" id="MFC4491789.1"/>
    </source>
</evidence>
<protein>
    <recommendedName>
        <fullName evidence="3">Baseplate protein J-like domain-containing protein</fullName>
    </recommendedName>
</protein>
<organism evidence="1 2">
    <name type="scientific">Chromobacterium aquaticum</name>
    <dbReference type="NCBI Taxonomy" id="467180"/>
    <lineage>
        <taxon>Bacteria</taxon>
        <taxon>Pseudomonadati</taxon>
        <taxon>Pseudomonadota</taxon>
        <taxon>Betaproteobacteria</taxon>
        <taxon>Neisseriales</taxon>
        <taxon>Chromobacteriaceae</taxon>
        <taxon>Chromobacterium</taxon>
    </lineage>
</organism>
<name>A0ABV8ZVV3_9NEIS</name>
<dbReference type="EMBL" id="JBHSEK010000017">
    <property type="protein sequence ID" value="MFC4491789.1"/>
    <property type="molecule type" value="Genomic_DNA"/>
</dbReference>
<dbReference type="RefSeq" id="WP_231462997.1">
    <property type="nucleotide sequence ID" value="NZ_JAJOHW010000089.1"/>
</dbReference>
<proteinExistence type="predicted"/>
<sequence length="419" mass="42118">MQLINTPDEKFHDGNPATGELGTIVTAAWLNAIQGELANLVTGLSGSIDPTKDDQVKTFLLAVLAQKAALASPVFASGLKVHIAANNNIEVLAPNTGPGSRLMARDDGGSFSRLELQGSKIVFSATGGVDGLVYDAATGALSVPGPAGVGNATQAGQAVALGQLPTVVSSKIQPLAAAVSANALTLTLNPTTLDFRSATLTSGAVNASTSIGSALSITVPSGATLGMANGQAATLALIVAYNGGTPVACVANIAGGIDLSETTLISPATISSGATSAGTIYSASAVSANSPYRVVGFVQVTEATAGTWATAPSLVQGLGGQGLASLQSFGFGQTLQNLTASRALNTTYYNTTNKPIFVQVAVYLGSGNSMNLLINGSQTQTNFNNTGLTTYLSFSAVVPPGQSYLVGPAGPSFTWFETR</sequence>
<gene>
    <name evidence="1" type="ORF">ACFO0R_19435</name>
</gene>
<dbReference type="Proteomes" id="UP001595999">
    <property type="component" value="Unassembled WGS sequence"/>
</dbReference>
<keyword evidence="2" id="KW-1185">Reference proteome</keyword>
<reference evidence="2" key="1">
    <citation type="journal article" date="2019" name="Int. J. Syst. Evol. Microbiol.">
        <title>The Global Catalogue of Microorganisms (GCM) 10K type strain sequencing project: providing services to taxonomists for standard genome sequencing and annotation.</title>
        <authorList>
            <consortium name="The Broad Institute Genomics Platform"/>
            <consortium name="The Broad Institute Genome Sequencing Center for Infectious Disease"/>
            <person name="Wu L."/>
            <person name="Ma J."/>
        </authorList>
    </citation>
    <scope>NUCLEOTIDE SEQUENCE [LARGE SCALE GENOMIC DNA]</scope>
    <source>
        <strain evidence="2">CGMCC 4.7608</strain>
    </source>
</reference>